<dbReference type="PANTHER" id="PTHR45783:SF3">
    <property type="entry name" value="KINESIN LIGHT CHAIN"/>
    <property type="match status" value="1"/>
</dbReference>
<dbReference type="AlphaFoldDB" id="L0DCH7"/>
<dbReference type="Pfam" id="PF13374">
    <property type="entry name" value="TPR_10"/>
    <property type="match status" value="2"/>
</dbReference>
<evidence type="ECO:0000313" key="11">
    <source>
        <dbReference type="EMBL" id="AGA26543.1"/>
    </source>
</evidence>
<dbReference type="EMBL" id="CP003364">
    <property type="protein sequence ID" value="AGA26543.1"/>
    <property type="molecule type" value="Genomic_DNA"/>
</dbReference>
<feature type="compositionally biased region" description="Basic and acidic residues" evidence="10">
    <location>
        <begin position="513"/>
        <end position="525"/>
    </location>
</feature>
<reference evidence="11 12" key="1">
    <citation type="submission" date="2012-02" db="EMBL/GenBank/DDBJ databases">
        <title>Complete sequence of chromosome of Singulisphaera acidiphila DSM 18658.</title>
        <authorList>
            <consortium name="US DOE Joint Genome Institute (JGI-PGF)"/>
            <person name="Lucas S."/>
            <person name="Copeland A."/>
            <person name="Lapidus A."/>
            <person name="Glavina del Rio T."/>
            <person name="Dalin E."/>
            <person name="Tice H."/>
            <person name="Bruce D."/>
            <person name="Goodwin L."/>
            <person name="Pitluck S."/>
            <person name="Peters L."/>
            <person name="Ovchinnikova G."/>
            <person name="Chertkov O."/>
            <person name="Kyrpides N."/>
            <person name="Mavromatis K."/>
            <person name="Ivanova N."/>
            <person name="Brettin T."/>
            <person name="Detter J.C."/>
            <person name="Han C."/>
            <person name="Larimer F."/>
            <person name="Land M."/>
            <person name="Hauser L."/>
            <person name="Markowitz V."/>
            <person name="Cheng J.-F."/>
            <person name="Hugenholtz P."/>
            <person name="Woyke T."/>
            <person name="Wu D."/>
            <person name="Tindall B."/>
            <person name="Pomrenke H."/>
            <person name="Brambilla E."/>
            <person name="Klenk H.-P."/>
            <person name="Eisen J.A."/>
        </authorList>
    </citation>
    <scope>NUCLEOTIDE SEQUENCE [LARGE SCALE GENOMIC DNA]</scope>
    <source>
        <strain evidence="12">ATCC BAA-1392 / DSM 18658 / VKM B-2454 / MOB10</strain>
    </source>
</reference>
<feature type="region of interest" description="Disordered" evidence="10">
    <location>
        <begin position="1"/>
        <end position="24"/>
    </location>
</feature>
<dbReference type="GO" id="GO:0007018">
    <property type="term" value="P:microtubule-based movement"/>
    <property type="evidence" value="ECO:0007669"/>
    <property type="project" value="TreeGrafter"/>
</dbReference>
<evidence type="ECO:0000256" key="9">
    <source>
        <dbReference type="ARBA" id="ARBA00023212"/>
    </source>
</evidence>
<gene>
    <name evidence="11" type="ordered locus">Sinac_2225</name>
</gene>
<dbReference type="Proteomes" id="UP000010798">
    <property type="component" value="Chromosome"/>
</dbReference>
<proteinExistence type="inferred from homology"/>
<evidence type="ECO:0000256" key="1">
    <source>
        <dbReference type="ARBA" id="ARBA00004245"/>
    </source>
</evidence>
<dbReference type="InterPro" id="IPR019734">
    <property type="entry name" value="TPR_rpt"/>
</dbReference>
<evidence type="ECO:0000256" key="2">
    <source>
        <dbReference type="ARBA" id="ARBA00009622"/>
    </source>
</evidence>
<sequence>MSSSGPDRELSGGDPGEEVASRGDSYEEIASWLQNEAERLFTQGQYGGAEQKVRQLLDLQNQVVGQEHADFALGLSMLGELRFLQGDLASAEGLFRRSLAIRGTVLGRSHPDYAVSLTCLAGMLWRRDALDEAEQCLREALAIRNDALGPDHPESVQGRKELVRILRNRGDWAGAQALIQPFLDPFDLPSGLSMGRDLSEDLVVLSSQFQKVGESFASVARSMSSVGAPPSTDSVRELKACRERFEALQGEAVERIQSLRIPNPPAIILGTLQDLASVLDDLADAELHQLEQELLRMQALAILDRVLALTFRNNPTFPPLRDCQEHVRQLRDSIKLGHWLDLPTQSESLADGTDALVSLLMLVEQPETLSDDDWADLYESVGESLGQPLAVAAARARLIVEDLPSHDREIQESTRTDVPRPVARSLPIAPEPTPRPTPRANLQGTLILDLAVASLVPSMGTLIHLPTASPSEPQAHRLLRSGRAPNVVEPSQTPTAWNALASQPPPDDSASPDGRERRQDPDHRAVPTIIAGPLSLLSSFGPILEPGARSGLFATSQLGSGVRRGEPLAKLPT</sequence>
<protein>
    <recommendedName>
        <fullName evidence="13">Tetratricopeptide repeat protein</fullName>
    </recommendedName>
</protein>
<dbReference type="OrthoDB" id="220792at2"/>
<dbReference type="GO" id="GO:0005874">
    <property type="term" value="C:microtubule"/>
    <property type="evidence" value="ECO:0007669"/>
    <property type="project" value="UniProtKB-KW"/>
</dbReference>
<feature type="region of interest" description="Disordered" evidence="10">
    <location>
        <begin position="406"/>
        <end position="441"/>
    </location>
</feature>
<dbReference type="SMART" id="SM00028">
    <property type="entry name" value="TPR"/>
    <property type="match status" value="2"/>
</dbReference>
<keyword evidence="8" id="KW-0505">Motor protein</keyword>
<dbReference type="SUPFAM" id="SSF48452">
    <property type="entry name" value="TPR-like"/>
    <property type="match status" value="1"/>
</dbReference>
<evidence type="ECO:0000256" key="5">
    <source>
        <dbReference type="ARBA" id="ARBA00022737"/>
    </source>
</evidence>
<dbReference type="RefSeq" id="WP_015245699.1">
    <property type="nucleotide sequence ID" value="NC_019892.1"/>
</dbReference>
<accession>L0DCH7</accession>
<keyword evidence="4" id="KW-0493">Microtubule</keyword>
<dbReference type="Gene3D" id="1.25.40.10">
    <property type="entry name" value="Tetratricopeptide repeat domain"/>
    <property type="match status" value="1"/>
</dbReference>
<evidence type="ECO:0000256" key="8">
    <source>
        <dbReference type="ARBA" id="ARBA00023175"/>
    </source>
</evidence>
<dbReference type="KEGG" id="saci:Sinac_2225"/>
<evidence type="ECO:0000256" key="7">
    <source>
        <dbReference type="ARBA" id="ARBA00023054"/>
    </source>
</evidence>
<keyword evidence="7" id="KW-0175">Coiled coil</keyword>
<evidence type="ECO:0000313" key="12">
    <source>
        <dbReference type="Proteomes" id="UP000010798"/>
    </source>
</evidence>
<evidence type="ECO:0000256" key="10">
    <source>
        <dbReference type="SAM" id="MobiDB-lite"/>
    </source>
</evidence>
<dbReference type="PANTHER" id="PTHR45783">
    <property type="entry name" value="KINESIN LIGHT CHAIN"/>
    <property type="match status" value="1"/>
</dbReference>
<dbReference type="HOGENOM" id="CLU_475580_0_0_0"/>
<feature type="region of interest" description="Disordered" evidence="10">
    <location>
        <begin position="554"/>
        <end position="573"/>
    </location>
</feature>
<dbReference type="InterPro" id="IPR011990">
    <property type="entry name" value="TPR-like_helical_dom_sf"/>
</dbReference>
<keyword evidence="9" id="KW-0206">Cytoskeleton</keyword>
<dbReference type="GO" id="GO:0019894">
    <property type="term" value="F:kinesin binding"/>
    <property type="evidence" value="ECO:0007669"/>
    <property type="project" value="TreeGrafter"/>
</dbReference>
<feature type="compositionally biased region" description="Basic and acidic residues" evidence="10">
    <location>
        <begin position="1"/>
        <end position="11"/>
    </location>
</feature>
<dbReference type="eggNOG" id="COG0457">
    <property type="taxonomic scope" value="Bacteria"/>
</dbReference>
<feature type="compositionally biased region" description="Basic and acidic residues" evidence="10">
    <location>
        <begin position="406"/>
        <end position="418"/>
    </location>
</feature>
<dbReference type="STRING" id="886293.Sinac_2225"/>
<keyword evidence="5" id="KW-0677">Repeat</keyword>
<feature type="region of interest" description="Disordered" evidence="10">
    <location>
        <begin position="496"/>
        <end position="528"/>
    </location>
</feature>
<name>L0DCH7_SINAD</name>
<evidence type="ECO:0000256" key="6">
    <source>
        <dbReference type="ARBA" id="ARBA00022803"/>
    </source>
</evidence>
<dbReference type="GO" id="GO:0005737">
    <property type="term" value="C:cytoplasm"/>
    <property type="evidence" value="ECO:0007669"/>
    <property type="project" value="TreeGrafter"/>
</dbReference>
<dbReference type="GO" id="GO:0005871">
    <property type="term" value="C:kinesin complex"/>
    <property type="evidence" value="ECO:0007669"/>
    <property type="project" value="InterPro"/>
</dbReference>
<evidence type="ECO:0000256" key="4">
    <source>
        <dbReference type="ARBA" id="ARBA00022701"/>
    </source>
</evidence>
<evidence type="ECO:0008006" key="13">
    <source>
        <dbReference type="Google" id="ProtNLM"/>
    </source>
</evidence>
<keyword evidence="6" id="KW-0802">TPR repeat</keyword>
<organism evidence="11 12">
    <name type="scientific">Singulisphaera acidiphila (strain ATCC BAA-1392 / DSM 18658 / VKM B-2454 / MOB10)</name>
    <dbReference type="NCBI Taxonomy" id="886293"/>
    <lineage>
        <taxon>Bacteria</taxon>
        <taxon>Pseudomonadati</taxon>
        <taxon>Planctomycetota</taxon>
        <taxon>Planctomycetia</taxon>
        <taxon>Isosphaerales</taxon>
        <taxon>Isosphaeraceae</taxon>
        <taxon>Singulisphaera</taxon>
    </lineage>
</organism>
<comment type="subcellular location">
    <subcellularLocation>
        <location evidence="1">Cytoplasm</location>
        <location evidence="1">Cytoskeleton</location>
    </subcellularLocation>
</comment>
<dbReference type="InterPro" id="IPR002151">
    <property type="entry name" value="Kinesin_light"/>
</dbReference>
<keyword evidence="3" id="KW-0963">Cytoplasm</keyword>
<comment type="similarity">
    <text evidence="2">Belongs to the kinesin light chain family.</text>
</comment>
<keyword evidence="12" id="KW-1185">Reference proteome</keyword>
<evidence type="ECO:0000256" key="3">
    <source>
        <dbReference type="ARBA" id="ARBA00022490"/>
    </source>
</evidence>